<accession>A0A1E3VW84</accession>
<organism evidence="2 3">
    <name type="scientific">Methyloceanibacter superfactus</name>
    <dbReference type="NCBI Taxonomy" id="1774969"/>
    <lineage>
        <taxon>Bacteria</taxon>
        <taxon>Pseudomonadati</taxon>
        <taxon>Pseudomonadota</taxon>
        <taxon>Alphaproteobacteria</taxon>
        <taxon>Hyphomicrobiales</taxon>
        <taxon>Hyphomicrobiaceae</taxon>
        <taxon>Methyloceanibacter</taxon>
    </lineage>
</organism>
<dbReference type="PROSITE" id="PS51257">
    <property type="entry name" value="PROKAR_LIPOPROTEIN"/>
    <property type="match status" value="1"/>
</dbReference>
<comment type="caution">
    <text evidence="2">The sequence shown here is derived from an EMBL/GenBank/DDBJ whole genome shotgun (WGS) entry which is preliminary data.</text>
</comment>
<dbReference type="Proteomes" id="UP000094472">
    <property type="component" value="Unassembled WGS sequence"/>
</dbReference>
<proteinExistence type="predicted"/>
<sequence>MRLAGVVACVAALGGCGGVELQGKVFDYMGVSGDRQQPDVRMSERPPLLIPPNTKALPQPGTGSTATARADWPDDPEKVRTRVANEQKAKQAKIEAAADPTNPYAGKPNLFDKLLSRDKTVEEPISDVPEPDASDRVPDGNTAVAQKPYEAPKAITPHQTQEPLPTRPVQPATPGSYGGMSNPEGNNANW</sequence>
<dbReference type="EMBL" id="LPWF01000024">
    <property type="protein sequence ID" value="ODR97797.1"/>
    <property type="molecule type" value="Genomic_DNA"/>
</dbReference>
<evidence type="ECO:0000313" key="2">
    <source>
        <dbReference type="EMBL" id="ODR97797.1"/>
    </source>
</evidence>
<name>A0A1E3VW84_9HYPH</name>
<dbReference type="AlphaFoldDB" id="A0A1E3VW84"/>
<evidence type="ECO:0000256" key="1">
    <source>
        <dbReference type="SAM" id="MobiDB-lite"/>
    </source>
</evidence>
<keyword evidence="3" id="KW-1185">Reference proteome</keyword>
<protein>
    <submittedName>
        <fullName evidence="2">Uncharacterized protein</fullName>
    </submittedName>
</protein>
<reference evidence="2 3" key="1">
    <citation type="journal article" date="2016" name="Environ. Microbiol.">
        <title>New Methyloceanibacter diversity from North Sea sediments includes methanotroph containing solely the soluble methane monooxygenase.</title>
        <authorList>
            <person name="Vekeman B."/>
            <person name="Kerckhof F.M."/>
            <person name="Cremers G."/>
            <person name="de Vos P."/>
            <person name="Vandamme P."/>
            <person name="Boon N."/>
            <person name="Op den Camp H.J."/>
            <person name="Heylen K."/>
        </authorList>
    </citation>
    <scope>NUCLEOTIDE SEQUENCE [LARGE SCALE GENOMIC DNA]</scope>
    <source>
        <strain evidence="2 3">R-67175</strain>
    </source>
</reference>
<feature type="region of interest" description="Disordered" evidence="1">
    <location>
        <begin position="36"/>
        <end position="190"/>
    </location>
</feature>
<feature type="compositionally biased region" description="Basic and acidic residues" evidence="1">
    <location>
        <begin position="71"/>
        <end position="93"/>
    </location>
</feature>
<evidence type="ECO:0000313" key="3">
    <source>
        <dbReference type="Proteomes" id="UP000094472"/>
    </source>
</evidence>
<gene>
    <name evidence="2" type="ORF">AUC69_01380</name>
</gene>
<dbReference type="STRING" id="1774969.AUC69_01380"/>